<dbReference type="EMBL" id="QQBG01000026">
    <property type="protein sequence ID" value="RDB31225.1"/>
    <property type="molecule type" value="Genomic_DNA"/>
</dbReference>
<accession>A0A369KEV1</accession>
<protein>
    <submittedName>
        <fullName evidence="1">Uncharacterized protein</fullName>
    </submittedName>
</protein>
<dbReference type="AlphaFoldDB" id="A0A369KEV1"/>
<reference evidence="1 2" key="1">
    <citation type="submission" date="2018-07" db="EMBL/GenBank/DDBJ databases">
        <title>Comparative genomics of the Candidatus Parilichlamydiaceae reveals evidence of convergent evolution and genome reduction in the phylum Chlamydiae.</title>
        <authorList>
            <person name="Taylor-Brown A."/>
            <person name="Polkinghorne A."/>
        </authorList>
    </citation>
    <scope>NUCLEOTIDE SEQUENCE [LARGE SCALE GENOMIC DNA]</scope>
    <source>
        <strain evidence="1 2">Hat2</strain>
    </source>
</reference>
<gene>
    <name evidence="1" type="ORF">HAT2_00705</name>
</gene>
<organism evidence="1 2">
    <name type="scientific">Candidatus Similichlamydia laticola</name>
    <dbReference type="NCBI Taxonomy" id="2170265"/>
    <lineage>
        <taxon>Bacteria</taxon>
        <taxon>Pseudomonadati</taxon>
        <taxon>Chlamydiota</taxon>
        <taxon>Chlamydiia</taxon>
        <taxon>Parachlamydiales</taxon>
        <taxon>Candidatus Parilichlamydiaceae</taxon>
        <taxon>Candidatus Similichlamydia</taxon>
    </lineage>
</organism>
<keyword evidence="2" id="KW-1185">Reference proteome</keyword>
<evidence type="ECO:0000313" key="1">
    <source>
        <dbReference type="EMBL" id="RDB31225.1"/>
    </source>
</evidence>
<proteinExistence type="predicted"/>
<dbReference type="Proteomes" id="UP000253816">
    <property type="component" value="Unassembled WGS sequence"/>
</dbReference>
<name>A0A369KEV1_9BACT</name>
<evidence type="ECO:0000313" key="2">
    <source>
        <dbReference type="Proteomes" id="UP000253816"/>
    </source>
</evidence>
<sequence length="47" mass="5247">MIILEEPRRPDVAEAIALDETIWTVRVTRGMLPSMLKLTSAVPKNLA</sequence>
<comment type="caution">
    <text evidence="1">The sequence shown here is derived from an EMBL/GenBank/DDBJ whole genome shotgun (WGS) entry which is preliminary data.</text>
</comment>